<name>A0AAV7B2Z0_ENGPU</name>
<dbReference type="Proteomes" id="UP000824782">
    <property type="component" value="Unassembled WGS sequence"/>
</dbReference>
<evidence type="ECO:0008006" key="3">
    <source>
        <dbReference type="Google" id="ProtNLM"/>
    </source>
</evidence>
<accession>A0AAV7B2Z0</accession>
<comment type="caution">
    <text evidence="1">The sequence shown here is derived from an EMBL/GenBank/DDBJ whole genome shotgun (WGS) entry which is preliminary data.</text>
</comment>
<evidence type="ECO:0000313" key="2">
    <source>
        <dbReference type="Proteomes" id="UP000824782"/>
    </source>
</evidence>
<organism evidence="1 2">
    <name type="scientific">Engystomops pustulosus</name>
    <name type="common">Tungara frog</name>
    <name type="synonym">Physalaemus pustulosus</name>
    <dbReference type="NCBI Taxonomy" id="76066"/>
    <lineage>
        <taxon>Eukaryota</taxon>
        <taxon>Metazoa</taxon>
        <taxon>Chordata</taxon>
        <taxon>Craniata</taxon>
        <taxon>Vertebrata</taxon>
        <taxon>Euteleostomi</taxon>
        <taxon>Amphibia</taxon>
        <taxon>Batrachia</taxon>
        <taxon>Anura</taxon>
        <taxon>Neobatrachia</taxon>
        <taxon>Hyloidea</taxon>
        <taxon>Leptodactylidae</taxon>
        <taxon>Leiuperinae</taxon>
        <taxon>Engystomops</taxon>
    </lineage>
</organism>
<gene>
    <name evidence="1" type="ORF">GDO81_013457</name>
</gene>
<evidence type="ECO:0000313" key="1">
    <source>
        <dbReference type="EMBL" id="KAG8566988.1"/>
    </source>
</evidence>
<sequence>MMNWGYNLRRHDRADKADPCLSQTRSFLQQRTTQLLQWLPVPMLTSLINRALPHLYSLDSLLQSPVLQLCMRDNAAPSVTNVPFLPALPQIMERT</sequence>
<protein>
    <recommendedName>
        <fullName evidence="3">Progesterone receptor</fullName>
    </recommendedName>
</protein>
<dbReference type="EMBL" id="WNYA01000006">
    <property type="protein sequence ID" value="KAG8566988.1"/>
    <property type="molecule type" value="Genomic_DNA"/>
</dbReference>
<reference evidence="1" key="1">
    <citation type="thesis" date="2020" institute="ProQuest LLC" country="789 East Eisenhower Parkway, Ann Arbor, MI, USA">
        <title>Comparative Genomics and Chromosome Evolution.</title>
        <authorList>
            <person name="Mudd A.B."/>
        </authorList>
    </citation>
    <scope>NUCLEOTIDE SEQUENCE</scope>
    <source>
        <strain evidence="1">237g6f4</strain>
        <tissue evidence="1">Blood</tissue>
    </source>
</reference>
<proteinExistence type="predicted"/>
<keyword evidence="2" id="KW-1185">Reference proteome</keyword>
<dbReference type="AlphaFoldDB" id="A0AAV7B2Z0"/>